<comment type="subcellular location">
    <subcellularLocation>
        <location evidence="2">Secreted</location>
    </subcellularLocation>
</comment>
<dbReference type="RefSeq" id="WP_377345419.1">
    <property type="nucleotide sequence ID" value="NZ_JBHLTP010000003.1"/>
</dbReference>
<keyword evidence="15" id="KW-1185">Reference proteome</keyword>
<feature type="chain" id="PRO_5045612429" evidence="12">
    <location>
        <begin position="27"/>
        <end position="572"/>
    </location>
</feature>
<comment type="cofactor">
    <cofactor evidence="1">
        <name>Zn(2+)</name>
        <dbReference type="ChEBI" id="CHEBI:29105"/>
    </cofactor>
</comment>
<proteinExistence type="inferred from homology"/>
<protein>
    <submittedName>
        <fullName evidence="14">M14 family metallocarboxypeptidase</fullName>
    </submittedName>
</protein>
<evidence type="ECO:0000256" key="9">
    <source>
        <dbReference type="ARBA" id="ARBA00023180"/>
    </source>
</evidence>
<feature type="compositionally biased region" description="Polar residues" evidence="11">
    <location>
        <begin position="551"/>
        <end position="572"/>
    </location>
</feature>
<evidence type="ECO:0000256" key="3">
    <source>
        <dbReference type="ARBA" id="ARBA00005988"/>
    </source>
</evidence>
<dbReference type="InterPro" id="IPR000834">
    <property type="entry name" value="Peptidase_M14"/>
</dbReference>
<comment type="caution">
    <text evidence="14">The sequence shown here is derived from an EMBL/GenBank/DDBJ whole genome shotgun (WGS) entry which is preliminary data.</text>
</comment>
<organism evidence="14 15">
    <name type="scientific">Pontibacillus salicampi</name>
    <dbReference type="NCBI Taxonomy" id="1449801"/>
    <lineage>
        <taxon>Bacteria</taxon>
        <taxon>Bacillati</taxon>
        <taxon>Bacillota</taxon>
        <taxon>Bacilli</taxon>
        <taxon>Bacillales</taxon>
        <taxon>Bacillaceae</taxon>
        <taxon>Pontibacillus</taxon>
    </lineage>
</organism>
<evidence type="ECO:0000256" key="12">
    <source>
        <dbReference type="SAM" id="SignalP"/>
    </source>
</evidence>
<accession>A0ABV6LKG6</accession>
<keyword evidence="4" id="KW-0964">Secreted</keyword>
<evidence type="ECO:0000256" key="10">
    <source>
        <dbReference type="PROSITE-ProRule" id="PRU01379"/>
    </source>
</evidence>
<evidence type="ECO:0000256" key="11">
    <source>
        <dbReference type="SAM" id="MobiDB-lite"/>
    </source>
</evidence>
<evidence type="ECO:0000256" key="7">
    <source>
        <dbReference type="ARBA" id="ARBA00022801"/>
    </source>
</evidence>
<gene>
    <name evidence="14" type="ORF">ACFFGV_04735</name>
</gene>
<evidence type="ECO:0000313" key="15">
    <source>
        <dbReference type="Proteomes" id="UP001589836"/>
    </source>
</evidence>
<dbReference type="Proteomes" id="UP001589836">
    <property type="component" value="Unassembled WGS sequence"/>
</dbReference>
<evidence type="ECO:0000313" key="14">
    <source>
        <dbReference type="EMBL" id="MFC0522896.1"/>
    </source>
</evidence>
<dbReference type="Gene3D" id="3.40.630.10">
    <property type="entry name" value="Zn peptidases"/>
    <property type="match status" value="1"/>
</dbReference>
<name>A0ABV6LKG6_9BACI</name>
<keyword evidence="8" id="KW-0843">Virulence</keyword>
<evidence type="ECO:0000259" key="13">
    <source>
        <dbReference type="PROSITE" id="PS52035"/>
    </source>
</evidence>
<feature type="active site" description="Proton donor/acceptor" evidence="10">
    <location>
        <position position="315"/>
    </location>
</feature>
<feature type="signal peptide" evidence="12">
    <location>
        <begin position="1"/>
        <end position="26"/>
    </location>
</feature>
<keyword evidence="9" id="KW-0325">Glycoprotein</keyword>
<dbReference type="EMBL" id="JBHLTP010000003">
    <property type="protein sequence ID" value="MFC0522896.1"/>
    <property type="molecule type" value="Genomic_DNA"/>
</dbReference>
<dbReference type="Pfam" id="PF00246">
    <property type="entry name" value="Peptidase_M14"/>
    <property type="match status" value="1"/>
</dbReference>
<dbReference type="SMART" id="SM00631">
    <property type="entry name" value="Zn_pept"/>
    <property type="match status" value="1"/>
</dbReference>
<feature type="region of interest" description="Disordered" evidence="11">
    <location>
        <begin position="546"/>
        <end position="572"/>
    </location>
</feature>
<dbReference type="SUPFAM" id="SSF53187">
    <property type="entry name" value="Zn-dependent exopeptidases"/>
    <property type="match status" value="1"/>
</dbReference>
<evidence type="ECO:0000256" key="6">
    <source>
        <dbReference type="ARBA" id="ARBA00022729"/>
    </source>
</evidence>
<dbReference type="CDD" id="cd06242">
    <property type="entry name" value="M14-like"/>
    <property type="match status" value="1"/>
</dbReference>
<dbReference type="PANTHER" id="PTHR11705">
    <property type="entry name" value="PROTEASE FAMILY M14 CARBOXYPEPTIDASE A,B"/>
    <property type="match status" value="1"/>
</dbReference>
<comment type="similarity">
    <text evidence="3 10">Belongs to the peptidase M14 family.</text>
</comment>
<keyword evidence="5" id="KW-0645">Protease</keyword>
<keyword evidence="7" id="KW-0378">Hydrolase</keyword>
<evidence type="ECO:0000256" key="5">
    <source>
        <dbReference type="ARBA" id="ARBA00022670"/>
    </source>
</evidence>
<reference evidence="14 15" key="1">
    <citation type="submission" date="2024-09" db="EMBL/GenBank/DDBJ databases">
        <authorList>
            <person name="Sun Q."/>
            <person name="Mori K."/>
        </authorList>
    </citation>
    <scope>NUCLEOTIDE SEQUENCE [LARGE SCALE GENOMIC DNA]</scope>
    <source>
        <strain evidence="14 15">NCAIM B.02529</strain>
    </source>
</reference>
<dbReference type="PROSITE" id="PS52035">
    <property type="entry name" value="PEPTIDASE_M14"/>
    <property type="match status" value="1"/>
</dbReference>
<evidence type="ECO:0000256" key="2">
    <source>
        <dbReference type="ARBA" id="ARBA00004613"/>
    </source>
</evidence>
<keyword evidence="6 12" id="KW-0732">Signal</keyword>
<evidence type="ECO:0000256" key="1">
    <source>
        <dbReference type="ARBA" id="ARBA00001947"/>
    </source>
</evidence>
<sequence>MKMMKKRIVYLVIPILLLAGMTMGTANEVQAEDTPYYGKVYSQPDQVLNLYPAPERDLTTPAFMKDNKAFTTQEEMLQFIHKLEKESDNITIKNIGTSIEDRSIPAMFFAEDGKYDKHKPTVWLQGQIHGNEPAAGEGVLATMQSLAGSFGDNVLSKINVIVVPRVNPDGSYAFDRHAANGLDANRDHIKFDLPEVKAIHQLHNQYRPEVTIDAHEYSVGNELFSDLGEEGYLKYHDITILSGKNLNIPQEIRDVSNDLFIDNAQEQLKEKGYSSRNYYVTGRDDEDVVIKEGGTDPRIGRNAFGLTPSISFLVESRGIGIGRENFARRVASQQETHESIIETTAQNAKEIKKLVWNARKDIVKKGFLARDNDEIIVEDKRAEQDNETLEVVDIAKGDTKDIPVQYFSSSDAIPTLTRERPQAYFIDKSEKEVIEKLKLSGVHAFQLPFDVNLNVEAYKVTSKEDGGFYEGYNRTNVQTDLSNKRKKIEKGTYVVPTAQVSANLAAIALEPESDDSYVTFNIISSAEGETLPIYRYHRDQAFQRYGKNKLHQQQQDAGSEKFNSWLQEKSKK</sequence>
<evidence type="ECO:0000256" key="8">
    <source>
        <dbReference type="ARBA" id="ARBA00023026"/>
    </source>
</evidence>
<dbReference type="PANTHER" id="PTHR11705:SF83">
    <property type="entry name" value="INACTIVE METALLOCARBOXYPEPTIDASE ECM14"/>
    <property type="match status" value="1"/>
</dbReference>
<evidence type="ECO:0000256" key="4">
    <source>
        <dbReference type="ARBA" id="ARBA00022525"/>
    </source>
</evidence>
<feature type="domain" description="Peptidase M14" evidence="13">
    <location>
        <begin position="69"/>
        <end position="358"/>
    </location>
</feature>